<name>A0AAD5Q488_PYTIN</name>
<sequence>MSKDFVVQFQKTKAIISINKRVVTEVPRAGKLYVCKLVYRGDDEAHVAHDGGQADSNHALWHARLDHRYG</sequence>
<gene>
    <name evidence="1" type="ORF">P43SY_010235</name>
</gene>
<accession>A0AAD5Q488</accession>
<comment type="caution">
    <text evidence="1">The sequence shown here is derived from an EMBL/GenBank/DDBJ whole genome shotgun (WGS) entry which is preliminary data.</text>
</comment>
<proteinExistence type="predicted"/>
<evidence type="ECO:0000313" key="2">
    <source>
        <dbReference type="Proteomes" id="UP001209570"/>
    </source>
</evidence>
<keyword evidence="2" id="KW-1185">Reference proteome</keyword>
<dbReference type="EMBL" id="JAKCXM010006479">
    <property type="protein sequence ID" value="KAJ0388776.1"/>
    <property type="molecule type" value="Genomic_DNA"/>
</dbReference>
<protein>
    <submittedName>
        <fullName evidence="1">Uncharacterized protein</fullName>
    </submittedName>
</protein>
<reference evidence="1" key="1">
    <citation type="submission" date="2021-12" db="EMBL/GenBank/DDBJ databases">
        <title>Prjna785345.</title>
        <authorList>
            <person name="Rujirawat T."/>
            <person name="Krajaejun T."/>
        </authorList>
    </citation>
    <scope>NUCLEOTIDE SEQUENCE</scope>
    <source>
        <strain evidence="1">Pi057C3</strain>
    </source>
</reference>
<dbReference type="Proteomes" id="UP001209570">
    <property type="component" value="Unassembled WGS sequence"/>
</dbReference>
<organism evidence="1 2">
    <name type="scientific">Pythium insidiosum</name>
    <name type="common">Pythiosis disease agent</name>
    <dbReference type="NCBI Taxonomy" id="114742"/>
    <lineage>
        <taxon>Eukaryota</taxon>
        <taxon>Sar</taxon>
        <taxon>Stramenopiles</taxon>
        <taxon>Oomycota</taxon>
        <taxon>Peronosporomycetes</taxon>
        <taxon>Pythiales</taxon>
        <taxon>Pythiaceae</taxon>
        <taxon>Pythium</taxon>
    </lineage>
</organism>
<dbReference type="AlphaFoldDB" id="A0AAD5Q488"/>
<evidence type="ECO:0000313" key="1">
    <source>
        <dbReference type="EMBL" id="KAJ0388776.1"/>
    </source>
</evidence>